<sequence>MFLDLSTFWSVVIIFFVLGPLLLLLLTALADLVMWSNFSAVVRVVELRKLADLRNEGVITDEEFARQKTKLLG</sequence>
<evidence type="ECO:0000256" key="1">
    <source>
        <dbReference type="SAM" id="Phobius"/>
    </source>
</evidence>
<comment type="caution">
    <text evidence="3">The sequence shown here is derived from an EMBL/GenBank/DDBJ whole genome shotgun (WGS) entry which is preliminary data.</text>
</comment>
<feature type="transmembrane region" description="Helical" evidence="1">
    <location>
        <begin position="6"/>
        <end position="29"/>
    </location>
</feature>
<evidence type="ECO:0000259" key="2">
    <source>
        <dbReference type="Pfam" id="PF09851"/>
    </source>
</evidence>
<name>A0A0F9IJ75_9ZZZZ</name>
<evidence type="ECO:0000313" key="3">
    <source>
        <dbReference type="EMBL" id="KKL93870.1"/>
    </source>
</evidence>
<dbReference type="AlphaFoldDB" id="A0A0F9IJ75"/>
<dbReference type="EMBL" id="LAZR01019077">
    <property type="protein sequence ID" value="KKL93870.1"/>
    <property type="molecule type" value="Genomic_DNA"/>
</dbReference>
<reference evidence="3" key="1">
    <citation type="journal article" date="2015" name="Nature">
        <title>Complex archaea that bridge the gap between prokaryotes and eukaryotes.</title>
        <authorList>
            <person name="Spang A."/>
            <person name="Saw J.H."/>
            <person name="Jorgensen S.L."/>
            <person name="Zaremba-Niedzwiedzka K."/>
            <person name="Martijn J."/>
            <person name="Lind A.E."/>
            <person name="van Eijk R."/>
            <person name="Schleper C."/>
            <person name="Guy L."/>
            <person name="Ettema T.J."/>
        </authorList>
    </citation>
    <scope>NUCLEOTIDE SEQUENCE</scope>
</reference>
<keyword evidence="1" id="KW-0472">Membrane</keyword>
<dbReference type="InterPro" id="IPR018649">
    <property type="entry name" value="SHOCT"/>
</dbReference>
<proteinExistence type="predicted"/>
<organism evidence="3">
    <name type="scientific">marine sediment metagenome</name>
    <dbReference type="NCBI Taxonomy" id="412755"/>
    <lineage>
        <taxon>unclassified sequences</taxon>
        <taxon>metagenomes</taxon>
        <taxon>ecological metagenomes</taxon>
    </lineage>
</organism>
<feature type="domain" description="SHOCT" evidence="2">
    <location>
        <begin position="46"/>
        <end position="72"/>
    </location>
</feature>
<accession>A0A0F9IJ75</accession>
<protein>
    <recommendedName>
        <fullName evidence="2">SHOCT domain-containing protein</fullName>
    </recommendedName>
</protein>
<dbReference type="Pfam" id="PF09851">
    <property type="entry name" value="SHOCT"/>
    <property type="match status" value="1"/>
</dbReference>
<keyword evidence="1" id="KW-0812">Transmembrane</keyword>
<gene>
    <name evidence="3" type="ORF">LCGC14_1870380</name>
</gene>
<keyword evidence="1" id="KW-1133">Transmembrane helix</keyword>